<reference evidence="2 3" key="1">
    <citation type="submission" date="2012-05" db="EMBL/GenBank/DDBJ databases">
        <title>Recombination and specialization in a pathogen metapopulation.</title>
        <authorList>
            <person name="Gardiner A."/>
            <person name="Kemen E."/>
            <person name="Schultz-Larsen T."/>
            <person name="MacLean D."/>
            <person name="Van Oosterhout C."/>
            <person name="Jones J.D.G."/>
        </authorList>
    </citation>
    <scope>NUCLEOTIDE SEQUENCE [LARGE SCALE GENOMIC DNA]</scope>
    <source>
        <strain evidence="2 3">Ac Nc2</strain>
    </source>
</reference>
<gene>
    <name evidence="2" type="ORF">BN9_076980</name>
</gene>
<keyword evidence="1" id="KW-0812">Transmembrane</keyword>
<keyword evidence="1" id="KW-1133">Transmembrane helix</keyword>
<sequence length="139" mass="16009">MKGLHHGIFGNVSYQFSKIYSFVWLFGCYQFDLLLFFERIFSPTLYCACSRRVMQRNPISTSFSRLSANYIRFLLALQAVTLDFVCTDRNGLLFDQRSATPTARALSMITTTFSSRVLKFRGQCSTFGVQKMLDQFATQ</sequence>
<name>A0A024GIM4_9STRA</name>
<accession>A0A024GIM4</accession>
<evidence type="ECO:0000313" key="2">
    <source>
        <dbReference type="EMBL" id="CCI46743.1"/>
    </source>
</evidence>
<feature type="transmembrane region" description="Helical" evidence="1">
    <location>
        <begin position="19"/>
        <end position="37"/>
    </location>
</feature>
<evidence type="ECO:0000313" key="3">
    <source>
        <dbReference type="Proteomes" id="UP000053237"/>
    </source>
</evidence>
<keyword evidence="1" id="KW-0472">Membrane</keyword>
<organism evidence="2 3">
    <name type="scientific">Albugo candida</name>
    <dbReference type="NCBI Taxonomy" id="65357"/>
    <lineage>
        <taxon>Eukaryota</taxon>
        <taxon>Sar</taxon>
        <taxon>Stramenopiles</taxon>
        <taxon>Oomycota</taxon>
        <taxon>Peronosporomycetes</taxon>
        <taxon>Albuginales</taxon>
        <taxon>Albuginaceae</taxon>
        <taxon>Albugo</taxon>
    </lineage>
</organism>
<evidence type="ECO:0000256" key="1">
    <source>
        <dbReference type="SAM" id="Phobius"/>
    </source>
</evidence>
<comment type="caution">
    <text evidence="2">The sequence shown here is derived from an EMBL/GenBank/DDBJ whole genome shotgun (WGS) entry which is preliminary data.</text>
</comment>
<dbReference type="EMBL" id="CAIX01000139">
    <property type="protein sequence ID" value="CCI46743.1"/>
    <property type="molecule type" value="Genomic_DNA"/>
</dbReference>
<dbReference type="Proteomes" id="UP000053237">
    <property type="component" value="Unassembled WGS sequence"/>
</dbReference>
<dbReference type="OrthoDB" id="165842at2759"/>
<keyword evidence="3" id="KW-1185">Reference proteome</keyword>
<proteinExistence type="predicted"/>
<dbReference type="InParanoid" id="A0A024GIM4"/>
<protein>
    <submittedName>
        <fullName evidence="2">Uncharacterized protein</fullName>
    </submittedName>
</protein>
<dbReference type="AlphaFoldDB" id="A0A024GIM4"/>